<keyword evidence="5" id="KW-1133">Transmembrane helix</keyword>
<protein>
    <recommendedName>
        <fullName evidence="1">peptidyl-tRNA hydrolase</fullName>
        <ecNumber evidence="1">3.1.1.29</ecNumber>
    </recommendedName>
</protein>
<dbReference type="Pfam" id="PF01981">
    <property type="entry name" value="PTH2"/>
    <property type="match status" value="1"/>
</dbReference>
<organism evidence="7">
    <name type="scientific">Arion vulgaris</name>
    <dbReference type="NCBI Taxonomy" id="1028688"/>
    <lineage>
        <taxon>Eukaryota</taxon>
        <taxon>Metazoa</taxon>
        <taxon>Spiralia</taxon>
        <taxon>Lophotrochozoa</taxon>
        <taxon>Mollusca</taxon>
        <taxon>Gastropoda</taxon>
        <taxon>Heterobranchia</taxon>
        <taxon>Euthyneura</taxon>
        <taxon>Panpulmonata</taxon>
        <taxon>Eupulmonata</taxon>
        <taxon>Stylommatophora</taxon>
        <taxon>Helicina</taxon>
        <taxon>Arionoidea</taxon>
        <taxon>Arionidae</taxon>
        <taxon>Arion</taxon>
    </lineage>
</organism>
<evidence type="ECO:0000256" key="1">
    <source>
        <dbReference type="ARBA" id="ARBA00013260"/>
    </source>
</evidence>
<dbReference type="InterPro" id="IPR002833">
    <property type="entry name" value="PTH2"/>
</dbReference>
<dbReference type="Gene3D" id="3.40.1490.10">
    <property type="entry name" value="Bit1"/>
    <property type="match status" value="1"/>
</dbReference>
<feature type="transmembrane region" description="Helical" evidence="5">
    <location>
        <begin position="12"/>
        <end position="30"/>
    </location>
</feature>
<keyword evidence="2" id="KW-0378">Hydrolase</keyword>
<dbReference type="PANTHER" id="PTHR12649">
    <property type="entry name" value="PEPTIDYL-TRNA HYDROLASE 2"/>
    <property type="match status" value="1"/>
</dbReference>
<dbReference type="EMBL" id="HACG01041258">
    <property type="protein sequence ID" value="CEK88123.1"/>
    <property type="molecule type" value="Transcribed_RNA"/>
</dbReference>
<sequence>MSFKDLLIGNPKLMSAALFGAGFAVATLLFRYRLRSRAGMLLQGASRSNSADNRGDFENEAMTVSEEYKMVLVVRMDLKMGKGKVAAQCAHAAVGAVEKSSYENMTALKRWQRHAQPKVVLKVNDEESLLNLVKVAKTKKLPPALLAMQEGHRSLQGQRLCLLSDRGQLV</sequence>
<dbReference type="InterPro" id="IPR023476">
    <property type="entry name" value="Pep_tRNA_hydro_II_dom_sf"/>
</dbReference>
<dbReference type="PANTHER" id="PTHR12649:SF11">
    <property type="entry name" value="PEPTIDYL-TRNA HYDROLASE 2, MITOCHONDRIAL"/>
    <property type="match status" value="1"/>
</dbReference>
<evidence type="ECO:0000256" key="5">
    <source>
        <dbReference type="SAM" id="Phobius"/>
    </source>
</evidence>
<evidence type="ECO:0000256" key="4">
    <source>
        <dbReference type="ARBA" id="ARBA00048707"/>
    </source>
</evidence>
<gene>
    <name evidence="7" type="primary">ORF163339</name>
    <name evidence="6" type="synonym">ORF163337</name>
</gene>
<keyword evidence="5" id="KW-0472">Membrane</keyword>
<comment type="similarity">
    <text evidence="3">Belongs to the PTH2 family.</text>
</comment>
<dbReference type="GO" id="GO:0005829">
    <property type="term" value="C:cytosol"/>
    <property type="evidence" value="ECO:0007669"/>
    <property type="project" value="TreeGrafter"/>
</dbReference>
<dbReference type="AlphaFoldDB" id="A0A0B7B516"/>
<accession>A0A0B7B516</accession>
<dbReference type="GO" id="GO:0004045">
    <property type="term" value="F:peptidyl-tRNA hydrolase activity"/>
    <property type="evidence" value="ECO:0007669"/>
    <property type="project" value="UniProtKB-EC"/>
</dbReference>
<comment type="catalytic activity">
    <reaction evidence="4">
        <text>an N-acyl-L-alpha-aminoacyl-tRNA + H2O = an N-acyl-L-amino acid + a tRNA + H(+)</text>
        <dbReference type="Rhea" id="RHEA:54448"/>
        <dbReference type="Rhea" id="RHEA-COMP:10123"/>
        <dbReference type="Rhea" id="RHEA-COMP:13883"/>
        <dbReference type="ChEBI" id="CHEBI:15377"/>
        <dbReference type="ChEBI" id="CHEBI:15378"/>
        <dbReference type="ChEBI" id="CHEBI:59874"/>
        <dbReference type="ChEBI" id="CHEBI:78442"/>
        <dbReference type="ChEBI" id="CHEBI:138191"/>
        <dbReference type="EC" id="3.1.1.29"/>
    </reaction>
</comment>
<dbReference type="FunFam" id="3.40.1490.10:FF:000002">
    <property type="entry name" value="Peptidyl-tRNA hydrolase 2, mitochondrial"/>
    <property type="match status" value="1"/>
</dbReference>
<reference evidence="7" key="1">
    <citation type="submission" date="2014-12" db="EMBL/GenBank/DDBJ databases">
        <title>Insight into the proteome of Arion vulgaris.</title>
        <authorList>
            <person name="Aradska J."/>
            <person name="Bulat T."/>
            <person name="Smidak R."/>
            <person name="Sarate P."/>
            <person name="Gangsoo J."/>
            <person name="Sialana F."/>
            <person name="Bilban M."/>
            <person name="Lubec G."/>
        </authorList>
    </citation>
    <scope>NUCLEOTIDE SEQUENCE</scope>
    <source>
        <tissue evidence="7">Skin</tissue>
    </source>
</reference>
<evidence type="ECO:0000313" key="6">
    <source>
        <dbReference type="EMBL" id="CEK88121.1"/>
    </source>
</evidence>
<keyword evidence="5" id="KW-0812">Transmembrane</keyword>
<dbReference type="SUPFAM" id="SSF102462">
    <property type="entry name" value="Peptidyl-tRNA hydrolase II"/>
    <property type="match status" value="1"/>
</dbReference>
<proteinExistence type="inferred from homology"/>
<dbReference type="EC" id="3.1.1.29" evidence="1"/>
<evidence type="ECO:0000256" key="2">
    <source>
        <dbReference type="ARBA" id="ARBA00022801"/>
    </source>
</evidence>
<name>A0A0B7B516_9EUPU</name>
<dbReference type="EMBL" id="HACG01041256">
    <property type="protein sequence ID" value="CEK88121.1"/>
    <property type="molecule type" value="Transcribed_RNA"/>
</dbReference>
<evidence type="ECO:0000256" key="3">
    <source>
        <dbReference type="ARBA" id="ARBA00038050"/>
    </source>
</evidence>
<evidence type="ECO:0000313" key="7">
    <source>
        <dbReference type="EMBL" id="CEK88123.1"/>
    </source>
</evidence>